<dbReference type="CDD" id="cd04647">
    <property type="entry name" value="LbH_MAT_like"/>
    <property type="match status" value="1"/>
</dbReference>
<evidence type="ECO:0000256" key="1">
    <source>
        <dbReference type="ARBA" id="ARBA00022679"/>
    </source>
</evidence>
<dbReference type="InterPro" id="IPR001451">
    <property type="entry name" value="Hexapep"/>
</dbReference>
<reference evidence="3 4" key="1">
    <citation type="submission" date="2024-03" db="EMBL/GenBank/DDBJ databases">
        <title>Human intestinal bacterial collection.</title>
        <authorList>
            <person name="Pauvert C."/>
            <person name="Hitch T.C.A."/>
            <person name="Clavel T."/>
        </authorList>
    </citation>
    <scope>NUCLEOTIDE SEQUENCE [LARGE SCALE GENOMIC DNA]</scope>
    <source>
        <strain evidence="3 4">CLA-JM-H11</strain>
    </source>
</reference>
<dbReference type="InterPro" id="IPR051159">
    <property type="entry name" value="Hexapeptide_acetyltransf"/>
</dbReference>
<proteinExistence type="predicted"/>
<gene>
    <name evidence="3" type="ORF">WMO24_13900</name>
</gene>
<dbReference type="InterPro" id="IPR011004">
    <property type="entry name" value="Trimer_LpxA-like_sf"/>
</dbReference>
<keyword evidence="2" id="KW-0677">Repeat</keyword>
<accession>A0ABV1GI27</accession>
<dbReference type="GO" id="GO:0016746">
    <property type="term" value="F:acyltransferase activity"/>
    <property type="evidence" value="ECO:0007669"/>
    <property type="project" value="UniProtKB-KW"/>
</dbReference>
<dbReference type="Gene3D" id="2.160.10.10">
    <property type="entry name" value="Hexapeptide repeat proteins"/>
    <property type="match status" value="1"/>
</dbReference>
<keyword evidence="3" id="KW-0012">Acyltransferase</keyword>
<name>A0ABV1GI27_9FIRM</name>
<dbReference type="PROSITE" id="PS00101">
    <property type="entry name" value="HEXAPEP_TRANSFERASES"/>
    <property type="match status" value="1"/>
</dbReference>
<dbReference type="EMBL" id="JBBMFA010000111">
    <property type="protein sequence ID" value="MEQ2521510.1"/>
    <property type="molecule type" value="Genomic_DNA"/>
</dbReference>
<comment type="caution">
    <text evidence="3">The sequence shown here is derived from an EMBL/GenBank/DDBJ whole genome shotgun (WGS) entry which is preliminary data.</text>
</comment>
<dbReference type="PANTHER" id="PTHR23416">
    <property type="entry name" value="SIALIC ACID SYNTHASE-RELATED"/>
    <property type="match status" value="1"/>
</dbReference>
<evidence type="ECO:0000313" key="4">
    <source>
        <dbReference type="Proteomes" id="UP001477672"/>
    </source>
</evidence>
<dbReference type="SUPFAM" id="SSF51161">
    <property type="entry name" value="Trimeric LpxA-like enzymes"/>
    <property type="match status" value="1"/>
</dbReference>
<evidence type="ECO:0000256" key="2">
    <source>
        <dbReference type="ARBA" id="ARBA00022737"/>
    </source>
</evidence>
<keyword evidence="1 3" id="KW-0808">Transferase</keyword>
<dbReference type="InterPro" id="IPR018357">
    <property type="entry name" value="Hexapep_transf_CS"/>
</dbReference>
<dbReference type="Proteomes" id="UP001477672">
    <property type="component" value="Unassembled WGS sequence"/>
</dbReference>
<keyword evidence="4" id="KW-1185">Reference proteome</keyword>
<evidence type="ECO:0000313" key="3">
    <source>
        <dbReference type="EMBL" id="MEQ2521510.1"/>
    </source>
</evidence>
<organism evidence="3 4">
    <name type="scientific">Ruthenibacterium intestinale</name>
    <dbReference type="NCBI Taxonomy" id="3133163"/>
    <lineage>
        <taxon>Bacteria</taxon>
        <taxon>Bacillati</taxon>
        <taxon>Bacillota</taxon>
        <taxon>Clostridia</taxon>
        <taxon>Eubacteriales</taxon>
        <taxon>Oscillospiraceae</taxon>
        <taxon>Ruthenibacterium</taxon>
    </lineage>
</organism>
<dbReference type="RefSeq" id="WP_349216969.1">
    <property type="nucleotide sequence ID" value="NZ_JBBMFA010000111.1"/>
</dbReference>
<dbReference type="Pfam" id="PF00132">
    <property type="entry name" value="Hexapep"/>
    <property type="match status" value="1"/>
</dbReference>
<dbReference type="EC" id="2.3.1.-" evidence="3"/>
<sequence>MNIAYWTGYLLYRTIGIHLPKSYAKINLGGRSIRAFCARLMLAKVGKHINIEKGARFSASTEIGDYSGIGENSRLYGKVVLGDYVMMGRECFIYTYNHETSRTDIPMQRQGSTPQRPVKIGNDVWLGSRVTILPGVTIGDGAIVGASSVVTKDVPPYAVACGNPARVVKYRNKPRDELDQ</sequence>
<protein>
    <submittedName>
        <fullName evidence="3">Acyltransferase</fullName>
        <ecNumber evidence="3">2.3.1.-</ecNumber>
    </submittedName>
</protein>